<organism evidence="9 10">
    <name type="scientific">Sinanodonta woodiana</name>
    <name type="common">Chinese pond mussel</name>
    <name type="synonym">Anodonta woodiana</name>
    <dbReference type="NCBI Taxonomy" id="1069815"/>
    <lineage>
        <taxon>Eukaryota</taxon>
        <taxon>Metazoa</taxon>
        <taxon>Spiralia</taxon>
        <taxon>Lophotrochozoa</taxon>
        <taxon>Mollusca</taxon>
        <taxon>Bivalvia</taxon>
        <taxon>Autobranchia</taxon>
        <taxon>Heteroconchia</taxon>
        <taxon>Palaeoheterodonta</taxon>
        <taxon>Unionida</taxon>
        <taxon>Unionoidea</taxon>
        <taxon>Unionidae</taxon>
        <taxon>Unioninae</taxon>
        <taxon>Sinanodonta</taxon>
    </lineage>
</organism>
<accession>A0ABD3UYW6</accession>
<evidence type="ECO:0000259" key="7">
    <source>
        <dbReference type="PROSITE" id="PS50221"/>
    </source>
</evidence>
<name>A0ABD3UYW6_SINWO</name>
<dbReference type="Pfam" id="PF00002">
    <property type="entry name" value="7tm_2"/>
    <property type="match status" value="1"/>
</dbReference>
<dbReference type="GO" id="GO:0016020">
    <property type="term" value="C:membrane"/>
    <property type="evidence" value="ECO:0007669"/>
    <property type="project" value="UniProtKB-SubCell"/>
</dbReference>
<dbReference type="AlphaFoldDB" id="A0ABD3UYW6"/>
<comment type="caution">
    <text evidence="9">The sequence shown here is derived from an EMBL/GenBank/DDBJ whole genome shotgun (WGS) entry which is preliminary data.</text>
</comment>
<dbReference type="FunFam" id="2.10.50.10:FF:000032">
    <property type="entry name" value="Uncharacterized protein, isoform A"/>
    <property type="match status" value="1"/>
</dbReference>
<dbReference type="InterPro" id="IPR000832">
    <property type="entry name" value="GPCR_2_secretin-like"/>
</dbReference>
<evidence type="ECO:0000256" key="5">
    <source>
        <dbReference type="ARBA" id="ARBA00023157"/>
    </source>
</evidence>
<dbReference type="PANTHER" id="PTHR46967">
    <property type="entry name" value="INSULIN-LIKE GROWTH FACTOR BINDING PROTEIN,N-TERMINAL"/>
    <property type="match status" value="1"/>
</dbReference>
<dbReference type="PRINTS" id="PR00249">
    <property type="entry name" value="GPCRSECRETIN"/>
</dbReference>
<evidence type="ECO:0000256" key="2">
    <source>
        <dbReference type="ARBA" id="ARBA00022692"/>
    </source>
</evidence>
<dbReference type="SMART" id="SM00303">
    <property type="entry name" value="GPS"/>
    <property type="match status" value="1"/>
</dbReference>
<dbReference type="InterPro" id="IPR017981">
    <property type="entry name" value="GPCR_2-like_7TM"/>
</dbReference>
<comment type="subcellular location">
    <subcellularLocation>
        <location evidence="1">Membrane</location>
        <topology evidence="1">Multi-pass membrane protein</topology>
    </subcellularLocation>
</comment>
<dbReference type="SUPFAM" id="SSF57184">
    <property type="entry name" value="Growth factor receptor domain"/>
    <property type="match status" value="4"/>
</dbReference>
<dbReference type="PROSITE" id="PS50221">
    <property type="entry name" value="GAIN_B"/>
    <property type="match status" value="1"/>
</dbReference>
<evidence type="ECO:0000256" key="4">
    <source>
        <dbReference type="ARBA" id="ARBA00023136"/>
    </source>
</evidence>
<keyword evidence="5" id="KW-1015">Disulfide bond</keyword>
<feature type="transmembrane region" description="Helical" evidence="6">
    <location>
        <begin position="909"/>
        <end position="926"/>
    </location>
</feature>
<keyword evidence="2 6" id="KW-0812">Transmembrane</keyword>
<dbReference type="Proteomes" id="UP001634394">
    <property type="component" value="Unassembled WGS sequence"/>
</dbReference>
<proteinExistence type="predicted"/>
<dbReference type="Pfam" id="PF01825">
    <property type="entry name" value="GPS"/>
    <property type="match status" value="1"/>
</dbReference>
<feature type="domain" description="GAIN-B" evidence="7">
    <location>
        <begin position="658"/>
        <end position="863"/>
    </location>
</feature>
<evidence type="ECO:0000313" key="9">
    <source>
        <dbReference type="EMBL" id="KAL3853921.1"/>
    </source>
</evidence>
<protein>
    <submittedName>
        <fullName evidence="9">Uncharacterized protein</fullName>
    </submittedName>
</protein>
<evidence type="ECO:0000256" key="3">
    <source>
        <dbReference type="ARBA" id="ARBA00022989"/>
    </source>
</evidence>
<keyword evidence="3 6" id="KW-1133">Transmembrane helix</keyword>
<evidence type="ECO:0000313" key="10">
    <source>
        <dbReference type="Proteomes" id="UP001634394"/>
    </source>
</evidence>
<dbReference type="InterPro" id="IPR006212">
    <property type="entry name" value="Furin_repeat"/>
</dbReference>
<dbReference type="Gene3D" id="1.20.1070.10">
    <property type="entry name" value="Rhodopsin 7-helix transmembrane proteins"/>
    <property type="match status" value="1"/>
</dbReference>
<dbReference type="CDD" id="cd00185">
    <property type="entry name" value="TNFRSF"/>
    <property type="match status" value="2"/>
</dbReference>
<dbReference type="InterPro" id="IPR000203">
    <property type="entry name" value="GPS"/>
</dbReference>
<feature type="transmembrane region" description="Helical" evidence="6">
    <location>
        <begin position="932"/>
        <end position="956"/>
    </location>
</feature>
<dbReference type="InterPro" id="IPR046338">
    <property type="entry name" value="GAIN_dom_sf"/>
</dbReference>
<evidence type="ECO:0000259" key="8">
    <source>
        <dbReference type="PROSITE" id="PS50261"/>
    </source>
</evidence>
<dbReference type="Gene3D" id="2.10.50.10">
    <property type="entry name" value="Tumor Necrosis Factor Receptor, subunit A, domain 2"/>
    <property type="match status" value="9"/>
</dbReference>
<reference evidence="9 10" key="1">
    <citation type="submission" date="2024-11" db="EMBL/GenBank/DDBJ databases">
        <title>Chromosome-level genome assembly of the freshwater bivalve Anodonta woodiana.</title>
        <authorList>
            <person name="Chen X."/>
        </authorList>
    </citation>
    <scope>NUCLEOTIDE SEQUENCE [LARGE SCALE GENOMIC DNA]</scope>
    <source>
        <strain evidence="9">MN2024</strain>
        <tissue evidence="9">Gills</tissue>
    </source>
</reference>
<keyword evidence="10" id="KW-1185">Reference proteome</keyword>
<dbReference type="SMART" id="SM00208">
    <property type="entry name" value="TNFR"/>
    <property type="match status" value="5"/>
</dbReference>
<dbReference type="CDD" id="cd15040">
    <property type="entry name" value="7tmB2_Adhesion"/>
    <property type="match status" value="1"/>
</dbReference>
<dbReference type="SMART" id="SM01411">
    <property type="entry name" value="Ephrin_rec_like"/>
    <property type="match status" value="9"/>
</dbReference>
<dbReference type="InterPro" id="IPR001368">
    <property type="entry name" value="TNFR/NGFR_Cys_rich_reg"/>
</dbReference>
<dbReference type="InterPro" id="IPR057244">
    <property type="entry name" value="GAIN_B"/>
</dbReference>
<dbReference type="SMART" id="SM00261">
    <property type="entry name" value="FU"/>
    <property type="match status" value="4"/>
</dbReference>
<evidence type="ECO:0000256" key="1">
    <source>
        <dbReference type="ARBA" id="ARBA00004141"/>
    </source>
</evidence>
<dbReference type="PROSITE" id="PS50261">
    <property type="entry name" value="G_PROTEIN_RECEP_F2_4"/>
    <property type="match status" value="1"/>
</dbReference>
<evidence type="ECO:0000256" key="6">
    <source>
        <dbReference type="SAM" id="Phobius"/>
    </source>
</evidence>
<feature type="transmembrane region" description="Helical" evidence="6">
    <location>
        <begin position="976"/>
        <end position="998"/>
    </location>
</feature>
<dbReference type="Pfam" id="PF07699">
    <property type="entry name" value="Ephrin_rec_like"/>
    <property type="match status" value="7"/>
</dbReference>
<dbReference type="InterPro" id="IPR011641">
    <property type="entry name" value="Tyr-kin_ephrin_A/B_rcpt-like"/>
</dbReference>
<keyword evidence="4 6" id="KW-0472">Membrane</keyword>
<feature type="domain" description="G-protein coupled receptors family 2 profile 2" evidence="8">
    <location>
        <begin position="872"/>
        <end position="999"/>
    </location>
</feature>
<dbReference type="Gene3D" id="2.60.220.50">
    <property type="match status" value="1"/>
</dbReference>
<dbReference type="InterPro" id="IPR009030">
    <property type="entry name" value="Growth_fac_rcpt_cys_sf"/>
</dbReference>
<feature type="transmembrane region" description="Helical" evidence="6">
    <location>
        <begin position="874"/>
        <end position="897"/>
    </location>
</feature>
<dbReference type="PANTHER" id="PTHR46967:SF1">
    <property type="entry name" value="KERATIN-ASSOCIATED PROTEIN 16-1-LIKE"/>
    <property type="match status" value="1"/>
</dbReference>
<gene>
    <name evidence="9" type="ORF">ACJMK2_013217</name>
</gene>
<sequence>MAGQASCISCQAGTVTLQAGATSSTQCVAICSSGFFRTPTGSCQACAVGTYQSDIEQSLCLLCPAGTSTNQVASTSQTQCVAVCTSGYFLNNSYICDACPRGTYQPSSGQTSCLSCPTETVTLQTGSTSFAQCVVTCKPGFFRSSNGSCQACPVGTYQPGTEQSSCISCPSGTTAIQIASTSSTLCIVACSAGFFRTTNGSCQACPVGTYQENSEQSSCVPCPTGTSTNHNASTSQTQCAVNNCSAGTYQGFPGSPCTPCASGTYQPQPRQSACIQCPAGTYQPNITSTECLKCSPGSYQNINGSSSCISCNSGEYQPYFGQTSCIQCSAGTYQSNTGTSTLCNLCDPGFYQNETGSFSCVLCEVGTYQPSAGKYSCIACPKGRYQGRKGSTMCELCEAGNYQPDDGRATCIACPSGTYQGQNGSTSCVMCDPGFYQNNTGGSSCNPCEEGYYNSIIGDKSCRRCEIGTYQNSTGQSFCFPCPNKYTTQNDGERSVQACFQGYCPEYRYIIQAHNISVIIPSTKINQAGYSWNRCKKDPSKALVSAFCQNISRTEVIWTQEKEECTPEPDTQDVQTSPISEQLHNISKIAVNDTDRVNILQQTNALIKSVDVLTPVDYGYLADILDNTNLVDTVSKEVLNATLDVIDTLLILNSSSNQNSQTSPGAPNRILKLVEDITSKTEGGTSDNPVKAIKPNIAVTVWEQVGAKLIGINVWSGNAAGIQDNSVQQLHDLKGEGLDDAIYFHPDILNATKNKIVMTAIWDDALFKAGSERYKVVSKIMAAKLIQNGVSITHLDNNYITSVFLITEDDSRIICGYWDYTLNQNGGGWASDGCNYTKYNKRHVCTCNHLTNFAVLVDLDAKTISAEHARALEIITFVGLILSIIGLSLTILTFMCFRHLRRGRGQQTLFCLCIPMVSYSIVFLAGIQRTEFYVPCIVVSVLLHYFILASFMWMLVEGILQYLRFVKVLGTYIPNFLIKTSLPAWGIPLVPVIAMLAYNYNLYYGGSGFEINGSASAAEGLPDTLRRFQDANTAAVKTLLRPMCLEECVDPAAIKTLLRPMCLKECVDPAAVKTLLRPLCLEQCVYPAAVALWITKIANSVLLAKITEDGRTNRKQMKVYKIT</sequence>
<dbReference type="EMBL" id="JBJQND010000014">
    <property type="protein sequence ID" value="KAL3853921.1"/>
    <property type="molecule type" value="Genomic_DNA"/>
</dbReference>